<dbReference type="Proteomes" id="UP000555828">
    <property type="component" value="Unassembled WGS sequence"/>
</dbReference>
<dbReference type="AlphaFoldDB" id="A0A841GDF6"/>
<dbReference type="GO" id="GO:0005737">
    <property type="term" value="C:cytoplasm"/>
    <property type="evidence" value="ECO:0007669"/>
    <property type="project" value="TreeGrafter"/>
</dbReference>
<dbReference type="CDD" id="cd16442">
    <property type="entry name" value="BPL"/>
    <property type="match status" value="1"/>
</dbReference>
<dbReference type="InterPro" id="IPR004408">
    <property type="entry name" value="Biotin_CoA_COase_ligase"/>
</dbReference>
<comment type="caution">
    <text evidence="3">The sequence shown here is derived from an EMBL/GenBank/DDBJ whole genome shotgun (WGS) entry which is preliminary data.</text>
</comment>
<dbReference type="EMBL" id="JACHEX010000001">
    <property type="protein sequence ID" value="MBB6061616.1"/>
    <property type="molecule type" value="Genomic_DNA"/>
</dbReference>
<dbReference type="InterPro" id="IPR004143">
    <property type="entry name" value="BPL_LPL_catalytic"/>
</dbReference>
<dbReference type="Gene3D" id="3.30.930.10">
    <property type="entry name" value="Bira Bifunctional Protein, Domain 2"/>
    <property type="match status" value="1"/>
</dbReference>
<dbReference type="PANTHER" id="PTHR12835:SF5">
    <property type="entry name" value="BIOTIN--PROTEIN LIGASE"/>
    <property type="match status" value="1"/>
</dbReference>
<dbReference type="PROSITE" id="PS51733">
    <property type="entry name" value="BPL_LPL_CATALYTIC"/>
    <property type="match status" value="1"/>
</dbReference>
<feature type="domain" description="BPL/LPL catalytic" evidence="2">
    <location>
        <begin position="1"/>
        <end position="171"/>
    </location>
</feature>
<dbReference type="NCBIfam" id="TIGR00121">
    <property type="entry name" value="birA_ligase"/>
    <property type="match status" value="1"/>
</dbReference>
<dbReference type="GO" id="GO:0004077">
    <property type="term" value="F:biotin--[biotin carboxyl-carrier protein] ligase activity"/>
    <property type="evidence" value="ECO:0007669"/>
    <property type="project" value="UniProtKB-EC"/>
</dbReference>
<evidence type="ECO:0000313" key="4">
    <source>
        <dbReference type="Proteomes" id="UP000555828"/>
    </source>
</evidence>
<evidence type="ECO:0000259" key="2">
    <source>
        <dbReference type="PROSITE" id="PS51733"/>
    </source>
</evidence>
<gene>
    <name evidence="3" type="ORF">HNP65_000038</name>
</gene>
<evidence type="ECO:0000256" key="1">
    <source>
        <dbReference type="ARBA" id="ARBA00022598"/>
    </source>
</evidence>
<keyword evidence="4" id="KW-1185">Reference proteome</keyword>
<dbReference type="InterPro" id="IPR045864">
    <property type="entry name" value="aa-tRNA-synth_II/BPL/LPL"/>
</dbReference>
<proteinExistence type="predicted"/>
<keyword evidence="1 3" id="KW-0436">Ligase</keyword>
<evidence type="ECO:0000313" key="3">
    <source>
        <dbReference type="EMBL" id="MBB6061616.1"/>
    </source>
</evidence>
<dbReference type="Pfam" id="PF03099">
    <property type="entry name" value="BPL_LplA_LipB"/>
    <property type="match status" value="1"/>
</dbReference>
<dbReference type="RefSeq" id="WP_184618396.1">
    <property type="nucleotide sequence ID" value="NZ_JACHEX010000001.1"/>
</dbReference>
<name>A0A841GDF6_9BACT</name>
<sequence>MLEKSKLICFDKINSTNTYVKENYKNLDNGTIVLAKVQTQGRGRLGRVWISQEGGLWFSILFKKNLKYPNFYTKLSAITLLSILKNLKISAKIKWPNDIFFKGKKLSGILTEIISKNGKVQAIVVGIGLNVNNETPPEGTSVSKVTGKKFEINLILEIFINKFNIYYKFFRLFPFLLTIAWKKNLIFKRNDTINGYKIKKITSEYLIVQKNDFKKKISSIHELEGG</sequence>
<dbReference type="SUPFAM" id="SSF55681">
    <property type="entry name" value="Class II aaRS and biotin synthetases"/>
    <property type="match status" value="1"/>
</dbReference>
<protein>
    <submittedName>
        <fullName evidence="3">BirA family biotin operon repressor/biotin-[acetyl-CoA-carboxylase] ligase</fullName>
        <ecNumber evidence="3">6.3.4.15</ecNumber>
    </submittedName>
</protein>
<reference evidence="3 4" key="1">
    <citation type="submission" date="2020-08" db="EMBL/GenBank/DDBJ databases">
        <title>Genomic Encyclopedia of Type Strains, Phase IV (KMG-IV): sequencing the most valuable type-strain genomes for metagenomic binning, comparative biology and taxonomic classification.</title>
        <authorList>
            <person name="Goeker M."/>
        </authorList>
    </citation>
    <scope>NUCLEOTIDE SEQUENCE [LARGE SCALE GENOMIC DNA]</scope>
    <source>
        <strain evidence="3 4">DSM 13481</strain>
    </source>
</reference>
<dbReference type="PANTHER" id="PTHR12835">
    <property type="entry name" value="BIOTIN PROTEIN LIGASE"/>
    <property type="match status" value="1"/>
</dbReference>
<organism evidence="3 4">
    <name type="scientific">Thermosipho japonicus</name>
    <dbReference type="NCBI Taxonomy" id="90323"/>
    <lineage>
        <taxon>Bacteria</taxon>
        <taxon>Thermotogati</taxon>
        <taxon>Thermotogota</taxon>
        <taxon>Thermotogae</taxon>
        <taxon>Thermotogales</taxon>
        <taxon>Fervidobacteriaceae</taxon>
        <taxon>Thermosipho</taxon>
    </lineage>
</organism>
<accession>A0A841GDF6</accession>
<dbReference type="EC" id="6.3.4.15" evidence="3"/>